<dbReference type="GO" id="GO:0000155">
    <property type="term" value="F:phosphorelay sensor kinase activity"/>
    <property type="evidence" value="ECO:0007669"/>
    <property type="project" value="InterPro"/>
</dbReference>
<protein>
    <submittedName>
        <fullName evidence="13">GAF domain-containing sensor histidine kinase</fullName>
    </submittedName>
</protein>
<dbReference type="RefSeq" id="WP_144588474.1">
    <property type="nucleotide sequence ID" value="NZ_VJWX01000123.1"/>
</dbReference>
<keyword evidence="3" id="KW-0963">Cytoplasm</keyword>
<evidence type="ECO:0000256" key="3">
    <source>
        <dbReference type="ARBA" id="ARBA00022490"/>
    </source>
</evidence>
<evidence type="ECO:0000256" key="9">
    <source>
        <dbReference type="ARBA" id="ARBA00023004"/>
    </source>
</evidence>
<reference evidence="13 14" key="2">
    <citation type="submission" date="2019-08" db="EMBL/GenBank/DDBJ databases">
        <title>Amycolatopsis acidicola sp. nov., isolated from peat swamp forest soil.</title>
        <authorList>
            <person name="Srisuk N."/>
        </authorList>
    </citation>
    <scope>NUCLEOTIDE SEQUENCE [LARGE SCALE GENOMIC DNA]</scope>
    <source>
        <strain evidence="13 14">TBRC 6029</strain>
    </source>
</reference>
<dbReference type="OrthoDB" id="5241249at2"/>
<feature type="domain" description="GAF" evidence="11">
    <location>
        <begin position="71"/>
        <end position="218"/>
    </location>
</feature>
<comment type="caution">
    <text evidence="13">The sequence shown here is derived from an EMBL/GenBank/DDBJ whole genome shotgun (WGS) entry which is preliminary data.</text>
</comment>
<dbReference type="Pfam" id="PF02518">
    <property type="entry name" value="HATPase_c"/>
    <property type="match status" value="1"/>
</dbReference>
<dbReference type="GO" id="GO:0070025">
    <property type="term" value="F:carbon monoxide binding"/>
    <property type="evidence" value="ECO:0007669"/>
    <property type="project" value="UniProtKB-ARBA"/>
</dbReference>
<dbReference type="SUPFAM" id="SSF55874">
    <property type="entry name" value="ATPase domain of HSP90 chaperone/DNA topoisomerase II/histidine kinase"/>
    <property type="match status" value="1"/>
</dbReference>
<organism evidence="13 14">
    <name type="scientific">Amycolatopsis rhizosphaerae</name>
    <dbReference type="NCBI Taxonomy" id="2053003"/>
    <lineage>
        <taxon>Bacteria</taxon>
        <taxon>Bacillati</taxon>
        <taxon>Actinomycetota</taxon>
        <taxon>Actinomycetes</taxon>
        <taxon>Pseudonocardiales</taxon>
        <taxon>Pseudonocardiaceae</taxon>
        <taxon>Amycolatopsis</taxon>
    </lineage>
</organism>
<dbReference type="EMBL" id="VJWX01000123">
    <property type="protein sequence ID" value="TVT51516.1"/>
    <property type="molecule type" value="Genomic_DNA"/>
</dbReference>
<evidence type="ECO:0000259" key="11">
    <source>
        <dbReference type="SMART" id="SM00065"/>
    </source>
</evidence>
<dbReference type="GO" id="GO:0070483">
    <property type="term" value="P:detection of hypoxia"/>
    <property type="evidence" value="ECO:0007669"/>
    <property type="project" value="UniProtKB-ARBA"/>
</dbReference>
<dbReference type="InterPro" id="IPR050482">
    <property type="entry name" value="Sensor_HK_TwoCompSys"/>
</dbReference>
<comment type="cofactor">
    <cofactor evidence="2">
        <name>heme</name>
        <dbReference type="ChEBI" id="CHEBI:30413"/>
    </cofactor>
</comment>
<dbReference type="Pfam" id="PF07730">
    <property type="entry name" value="HisKA_3"/>
    <property type="match status" value="1"/>
</dbReference>
<dbReference type="InterPro" id="IPR036890">
    <property type="entry name" value="HATPase_C_sf"/>
</dbReference>
<evidence type="ECO:0000313" key="14">
    <source>
        <dbReference type="Proteomes" id="UP000320011"/>
    </source>
</evidence>
<feature type="domain" description="Histidine kinase/HSP90-like ATPase" evidence="12">
    <location>
        <begin position="499"/>
        <end position="587"/>
    </location>
</feature>
<dbReference type="Pfam" id="PF13185">
    <property type="entry name" value="GAF_2"/>
    <property type="match status" value="2"/>
</dbReference>
<evidence type="ECO:0000256" key="5">
    <source>
        <dbReference type="ARBA" id="ARBA00022679"/>
    </source>
</evidence>
<gene>
    <name evidence="13" type="ORF">FNH05_14685</name>
</gene>
<evidence type="ECO:0000256" key="6">
    <source>
        <dbReference type="ARBA" id="ARBA00022723"/>
    </source>
</evidence>
<dbReference type="SMART" id="SM00387">
    <property type="entry name" value="HATPase_c"/>
    <property type="match status" value="1"/>
</dbReference>
<sequence length="587" mass="62857">MFLGGKGSAVSVEKVVEKAEKTPPSVRSTLSQLRLRELLREVQDSLEQMADVRDHLDGLLEAMLAVSSGLELDTTLRRIVQAAIELVDCRYGALGVLDADGAGLAQFVYEGIDEQARDEIGALPTGHGLLGLLIEQPKPLRLDELSHHPASSGFPANHPPMHSFLGVPVRVRDEVFGNLYLTEKTGGPFTDDDEVIVQALAAAAGIAVENARLFEEARQQQRWQEATSEVRAELLATADPGDVLSLIAHRVLTLTGSDYAFLAHPEDPELPAGEVSTLVVSACTGLRGGTLDGRAIPIDGSTCGAAYREATPKIADRLVYDVSAGLDEEFGPAMALPLRASADSVSGVLVAVRRPGREPFRRSALSLAASFADQAAIALKRAEDQRRLYEFEVLEDRDRIARDLHDQVVQRLFAHGLRLQSAKARTRVPEVQRRLGELIEDVQSIVSEIRTAVFDLHGGLQGSTGLRKRLGEIIAEITGETALQTTVRMAGPIGVLSPGLGEHAEAVIREALSNVVRHARASTVTVNVYVGDMVTIDVTDDGVGIPETVARSGLHNLSRRAADAGGVCTVDNADGGGTRISWTAPLN</sequence>
<dbReference type="SUPFAM" id="SSF55781">
    <property type="entry name" value="GAF domain-like"/>
    <property type="match status" value="2"/>
</dbReference>
<reference evidence="13 14" key="1">
    <citation type="submission" date="2019-07" db="EMBL/GenBank/DDBJ databases">
        <authorList>
            <person name="Duangmal K."/>
            <person name="Teo W.F.A."/>
        </authorList>
    </citation>
    <scope>NUCLEOTIDE SEQUENCE [LARGE SCALE GENOMIC DNA]</scope>
    <source>
        <strain evidence="13 14">TBRC 6029</strain>
    </source>
</reference>
<dbReference type="GO" id="GO:0046983">
    <property type="term" value="F:protein dimerization activity"/>
    <property type="evidence" value="ECO:0007669"/>
    <property type="project" value="InterPro"/>
</dbReference>
<proteinExistence type="predicted"/>
<dbReference type="GO" id="GO:0016020">
    <property type="term" value="C:membrane"/>
    <property type="evidence" value="ECO:0007669"/>
    <property type="project" value="InterPro"/>
</dbReference>
<evidence type="ECO:0000256" key="10">
    <source>
        <dbReference type="ARBA" id="ARBA00023012"/>
    </source>
</evidence>
<keyword evidence="9" id="KW-0408">Iron</keyword>
<dbReference type="GO" id="GO:0070026">
    <property type="term" value="F:nitric oxide binding"/>
    <property type="evidence" value="ECO:0007669"/>
    <property type="project" value="UniProtKB-ARBA"/>
</dbReference>
<dbReference type="InterPro" id="IPR029016">
    <property type="entry name" value="GAF-like_dom_sf"/>
</dbReference>
<evidence type="ECO:0000259" key="12">
    <source>
        <dbReference type="SMART" id="SM00387"/>
    </source>
</evidence>
<keyword evidence="6" id="KW-0479">Metal-binding</keyword>
<keyword evidence="8" id="KW-0460">Magnesium</keyword>
<evidence type="ECO:0000313" key="13">
    <source>
        <dbReference type="EMBL" id="TVT51516.1"/>
    </source>
</evidence>
<dbReference type="FunFam" id="3.30.450.40:FF:000052">
    <property type="entry name" value="Oxygen sensor histidine kinase response regulator DevS/DosS"/>
    <property type="match status" value="1"/>
</dbReference>
<dbReference type="InterPro" id="IPR003594">
    <property type="entry name" value="HATPase_dom"/>
</dbReference>
<dbReference type="SMART" id="SM00065">
    <property type="entry name" value="GAF"/>
    <property type="match status" value="2"/>
</dbReference>
<comment type="cofactor">
    <cofactor evidence="1">
        <name>Mg(2+)</name>
        <dbReference type="ChEBI" id="CHEBI:18420"/>
    </cofactor>
</comment>
<dbReference type="Proteomes" id="UP000320011">
    <property type="component" value="Unassembled WGS sequence"/>
</dbReference>
<dbReference type="InterPro" id="IPR011712">
    <property type="entry name" value="Sig_transdc_His_kin_sub3_dim/P"/>
</dbReference>
<dbReference type="GO" id="GO:0020037">
    <property type="term" value="F:heme binding"/>
    <property type="evidence" value="ECO:0007669"/>
    <property type="project" value="UniProtKB-ARBA"/>
</dbReference>
<evidence type="ECO:0000256" key="4">
    <source>
        <dbReference type="ARBA" id="ARBA00022553"/>
    </source>
</evidence>
<dbReference type="AlphaFoldDB" id="A0A558CRX7"/>
<dbReference type="GO" id="GO:0000287">
    <property type="term" value="F:magnesium ion binding"/>
    <property type="evidence" value="ECO:0007669"/>
    <property type="project" value="UniProtKB-ARBA"/>
</dbReference>
<dbReference type="Gene3D" id="3.30.565.10">
    <property type="entry name" value="Histidine kinase-like ATPase, C-terminal domain"/>
    <property type="match status" value="1"/>
</dbReference>
<accession>A0A558CRX7</accession>
<keyword evidence="14" id="KW-1185">Reference proteome</keyword>
<keyword evidence="4" id="KW-0597">Phosphoprotein</keyword>
<name>A0A558CRX7_9PSEU</name>
<dbReference type="GO" id="GO:0019826">
    <property type="term" value="F:oxygen sensor activity"/>
    <property type="evidence" value="ECO:0007669"/>
    <property type="project" value="UniProtKB-ARBA"/>
</dbReference>
<evidence type="ECO:0000256" key="7">
    <source>
        <dbReference type="ARBA" id="ARBA00022777"/>
    </source>
</evidence>
<keyword evidence="5" id="KW-0808">Transferase</keyword>
<keyword evidence="7 13" id="KW-0418">Kinase</keyword>
<dbReference type="Gene3D" id="1.20.5.1930">
    <property type="match status" value="1"/>
</dbReference>
<evidence type="ECO:0000256" key="8">
    <source>
        <dbReference type="ARBA" id="ARBA00022842"/>
    </source>
</evidence>
<dbReference type="PANTHER" id="PTHR24421:SF56">
    <property type="entry name" value="OXYGEN SENSOR HISTIDINE KINASE RESPONSE REGULATOR DOST"/>
    <property type="match status" value="1"/>
</dbReference>
<dbReference type="GO" id="GO:0005524">
    <property type="term" value="F:ATP binding"/>
    <property type="evidence" value="ECO:0007669"/>
    <property type="project" value="UniProtKB-ARBA"/>
</dbReference>
<dbReference type="CDD" id="cd16917">
    <property type="entry name" value="HATPase_UhpB-NarQ-NarX-like"/>
    <property type="match status" value="1"/>
</dbReference>
<feature type="domain" description="GAF" evidence="11">
    <location>
        <begin position="239"/>
        <end position="389"/>
    </location>
</feature>
<evidence type="ECO:0000256" key="2">
    <source>
        <dbReference type="ARBA" id="ARBA00001971"/>
    </source>
</evidence>
<dbReference type="GO" id="GO:0019825">
    <property type="term" value="F:oxygen binding"/>
    <property type="evidence" value="ECO:0007669"/>
    <property type="project" value="UniProtKB-ARBA"/>
</dbReference>
<evidence type="ECO:0000256" key="1">
    <source>
        <dbReference type="ARBA" id="ARBA00001946"/>
    </source>
</evidence>
<dbReference type="PANTHER" id="PTHR24421">
    <property type="entry name" value="NITRATE/NITRITE SENSOR PROTEIN NARX-RELATED"/>
    <property type="match status" value="1"/>
</dbReference>
<dbReference type="InterPro" id="IPR003018">
    <property type="entry name" value="GAF"/>
</dbReference>
<keyword evidence="10" id="KW-0902">Two-component regulatory system</keyword>
<dbReference type="Gene3D" id="3.30.450.40">
    <property type="match status" value="2"/>
</dbReference>